<dbReference type="EMBL" id="SJPH01000001">
    <property type="protein sequence ID" value="TWT48976.1"/>
    <property type="molecule type" value="Genomic_DNA"/>
</dbReference>
<reference evidence="1 2" key="1">
    <citation type="submission" date="2019-02" db="EMBL/GenBank/DDBJ databases">
        <title>Deep-cultivation of Planctomycetes and their phenomic and genomic characterization uncovers novel biology.</title>
        <authorList>
            <person name="Wiegand S."/>
            <person name="Jogler M."/>
            <person name="Boedeker C."/>
            <person name="Pinto D."/>
            <person name="Vollmers J."/>
            <person name="Rivas-Marin E."/>
            <person name="Kohn T."/>
            <person name="Peeters S.H."/>
            <person name="Heuer A."/>
            <person name="Rast P."/>
            <person name="Oberbeckmann S."/>
            <person name="Bunk B."/>
            <person name="Jeske O."/>
            <person name="Meyerdierks A."/>
            <person name="Storesund J.E."/>
            <person name="Kallscheuer N."/>
            <person name="Luecker S."/>
            <person name="Lage O.M."/>
            <person name="Pohl T."/>
            <person name="Merkel B.J."/>
            <person name="Hornburger P."/>
            <person name="Mueller R.-W."/>
            <person name="Bruemmer F."/>
            <person name="Labrenz M."/>
            <person name="Spormann A.M."/>
            <person name="Op Den Camp H."/>
            <person name="Overmann J."/>
            <person name="Amann R."/>
            <person name="Jetten M.S.M."/>
            <person name="Mascher T."/>
            <person name="Medema M.H."/>
            <person name="Devos D.P."/>
            <person name="Kaster A.-K."/>
            <person name="Ovreas L."/>
            <person name="Rohde M."/>
            <person name="Galperin M.Y."/>
            <person name="Jogler C."/>
        </authorList>
    </citation>
    <scope>NUCLEOTIDE SEQUENCE [LARGE SCALE GENOMIC DNA]</scope>
    <source>
        <strain evidence="1 2">Pla111</strain>
    </source>
</reference>
<protein>
    <submittedName>
        <fullName evidence="1">Uncharacterized protein</fullName>
    </submittedName>
</protein>
<dbReference type="RefSeq" id="WP_146571448.1">
    <property type="nucleotide sequence ID" value="NZ_SJPH01000001.1"/>
</dbReference>
<sequence length="102" mass="11018">MGKEALITSRSSLVGVAAGELDRTAVDERLVHPFVIPVGFDSELAVGEGLIDLALVQLEEQGVVERDELDSKLADGEADLVIRWAEGGEHASVSDLRFRDME</sequence>
<accession>A0A5C5WDF5</accession>
<name>A0A5C5WDF5_9BACT</name>
<gene>
    <name evidence="1" type="ORF">Pla111_07540</name>
</gene>
<dbReference type="Proteomes" id="UP000318995">
    <property type="component" value="Unassembled WGS sequence"/>
</dbReference>
<evidence type="ECO:0000313" key="1">
    <source>
        <dbReference type="EMBL" id="TWT48976.1"/>
    </source>
</evidence>
<proteinExistence type="predicted"/>
<dbReference type="AlphaFoldDB" id="A0A5C5WDF5"/>
<organism evidence="1 2">
    <name type="scientific">Botrimarina hoheduenensis</name>
    <dbReference type="NCBI Taxonomy" id="2528000"/>
    <lineage>
        <taxon>Bacteria</taxon>
        <taxon>Pseudomonadati</taxon>
        <taxon>Planctomycetota</taxon>
        <taxon>Planctomycetia</taxon>
        <taxon>Pirellulales</taxon>
        <taxon>Lacipirellulaceae</taxon>
        <taxon>Botrimarina</taxon>
    </lineage>
</organism>
<keyword evidence="2" id="KW-1185">Reference proteome</keyword>
<comment type="caution">
    <text evidence="1">The sequence shown here is derived from an EMBL/GenBank/DDBJ whole genome shotgun (WGS) entry which is preliminary data.</text>
</comment>
<evidence type="ECO:0000313" key="2">
    <source>
        <dbReference type="Proteomes" id="UP000318995"/>
    </source>
</evidence>